<comment type="caution">
    <text evidence="3">The sequence shown here is derived from an EMBL/GenBank/DDBJ whole genome shotgun (WGS) entry which is preliminary data.</text>
</comment>
<feature type="domain" description="ThuA-like" evidence="2">
    <location>
        <begin position="30"/>
        <end position="269"/>
    </location>
</feature>
<sequence length="274" mass="30349">MKLTHKLAAIVAAAATQCLGSPIISSTPSILIFTKAAGYRHESIPNAIDLVTSIANKNGWPVTATEDSSIFTTPGALSNYTTMAFLHTTGDFLVEAEFDGLYQFLVNGGSWLGIHSAADFWNATPPWYTTLVGSQFEFHPCSPEWTCTAEQKERYPPGGNIRNDIITIQDPNHPSTLGLPTSHNRTDEWYSYRDNVGLSSNYTVLATLNETYLDDITPAYLSMKPTHPISWYHLFEGKARAWYTGQGHTAETYSEDYFIQHVTGGLEWVVGARE</sequence>
<dbReference type="PANTHER" id="PTHR40469">
    <property type="entry name" value="SECRETED GLYCOSYL HYDROLASE"/>
    <property type="match status" value="1"/>
</dbReference>
<keyword evidence="1" id="KW-0732">Signal</keyword>
<dbReference type="PANTHER" id="PTHR40469:SF2">
    <property type="entry name" value="GALACTOSE-BINDING DOMAIN-LIKE SUPERFAMILY PROTEIN"/>
    <property type="match status" value="1"/>
</dbReference>
<dbReference type="Pfam" id="PF06283">
    <property type="entry name" value="ThuA"/>
    <property type="match status" value="1"/>
</dbReference>
<dbReference type="InterPro" id="IPR029010">
    <property type="entry name" value="ThuA-like"/>
</dbReference>
<dbReference type="SUPFAM" id="SSF52317">
    <property type="entry name" value="Class I glutamine amidotransferase-like"/>
    <property type="match status" value="1"/>
</dbReference>
<organism evidence="3 4">
    <name type="scientific">Diaporthe vaccinii</name>
    <dbReference type="NCBI Taxonomy" id="105482"/>
    <lineage>
        <taxon>Eukaryota</taxon>
        <taxon>Fungi</taxon>
        <taxon>Dikarya</taxon>
        <taxon>Ascomycota</taxon>
        <taxon>Pezizomycotina</taxon>
        <taxon>Sordariomycetes</taxon>
        <taxon>Sordariomycetidae</taxon>
        <taxon>Diaporthales</taxon>
        <taxon>Diaporthaceae</taxon>
        <taxon>Diaporthe</taxon>
        <taxon>Diaporthe eres species complex</taxon>
    </lineage>
</organism>
<protein>
    <recommendedName>
        <fullName evidence="2">ThuA-like domain-containing protein</fullName>
    </recommendedName>
</protein>
<feature type="chain" id="PRO_5047049892" description="ThuA-like domain-containing protein" evidence="1">
    <location>
        <begin position="21"/>
        <end position="274"/>
    </location>
</feature>
<evidence type="ECO:0000259" key="2">
    <source>
        <dbReference type="Pfam" id="PF06283"/>
    </source>
</evidence>
<dbReference type="InterPro" id="IPR029062">
    <property type="entry name" value="Class_I_gatase-like"/>
</dbReference>
<dbReference type="Proteomes" id="UP001600888">
    <property type="component" value="Unassembled WGS sequence"/>
</dbReference>
<feature type="signal peptide" evidence="1">
    <location>
        <begin position="1"/>
        <end position="20"/>
    </location>
</feature>
<proteinExistence type="predicted"/>
<accession>A0ABR4DUS3</accession>
<dbReference type="EMBL" id="JBAWTH010000166">
    <property type="protein sequence ID" value="KAL2274106.1"/>
    <property type="molecule type" value="Genomic_DNA"/>
</dbReference>
<evidence type="ECO:0000256" key="1">
    <source>
        <dbReference type="SAM" id="SignalP"/>
    </source>
</evidence>
<name>A0ABR4DUS3_9PEZI</name>
<evidence type="ECO:0000313" key="4">
    <source>
        <dbReference type="Proteomes" id="UP001600888"/>
    </source>
</evidence>
<dbReference type="Gene3D" id="3.40.50.880">
    <property type="match status" value="1"/>
</dbReference>
<keyword evidence="4" id="KW-1185">Reference proteome</keyword>
<reference evidence="3 4" key="1">
    <citation type="submission" date="2024-03" db="EMBL/GenBank/DDBJ databases">
        <title>A high-quality draft genome sequence of Diaporthe vaccinii, a causative agent of upright dieback and viscid rot disease in cranberry plants.</title>
        <authorList>
            <person name="Sarrasin M."/>
            <person name="Lang B.F."/>
            <person name="Burger G."/>
        </authorList>
    </citation>
    <scope>NUCLEOTIDE SEQUENCE [LARGE SCALE GENOMIC DNA]</scope>
    <source>
        <strain evidence="3 4">IS7</strain>
    </source>
</reference>
<evidence type="ECO:0000313" key="3">
    <source>
        <dbReference type="EMBL" id="KAL2274106.1"/>
    </source>
</evidence>
<gene>
    <name evidence="3" type="ORF">FJTKL_03650</name>
</gene>